<evidence type="ECO:0000313" key="2">
    <source>
        <dbReference type="Proteomes" id="UP001433508"/>
    </source>
</evidence>
<comment type="caution">
    <text evidence="1">The sequence shown here is derived from an EMBL/GenBank/DDBJ whole genome shotgun (WGS) entry which is preliminary data.</text>
</comment>
<accession>A0ACC3SZH9</accession>
<name>A0ACC3SZH9_LIPKO</name>
<keyword evidence="2" id="KW-1185">Reference proteome</keyword>
<gene>
    <name evidence="1" type="ORF">V1525DRAFT_406212</name>
</gene>
<sequence>MTDNSDSQKQLLISLLRSSSTVEQALETYESRIKNKPLPLYPTQGPSSSSSTKTKRNDVGGSKDAATPGKQYPAIRVQDPRSSRHAPKPAFTKPTGRITKFDARERRRFEREFRKYEKIVEKRHKLRERKKRNERRRRTAKNTEGESASLEDSEMPDADKPERAENANTKAPTKSQSKKKKPQSAQATSKAKSNLDEKDTRTDEKMVKSDRNASALRKRRSKRAKKFAESAELRQHIISLAQSDTLISDSDNDDTAVDETGDGVVIHRPKPLSSAEKKRKKMFELQPEASNFMIYMELYKLWQSYAAELLGLTPTSSPPTSHGQLQTLASKLTSADFHGAYVVVDRSKCVSRVGLQGIIVRDTKSAFVIVTKSNALRIVPKEHTVFRIGIRKPGIQARFKGESDQIIREKEKVQIGNTTLELFSFLVYGSQLMYRPADRSGRKFKSKPTGDL</sequence>
<dbReference type="EMBL" id="MU971382">
    <property type="protein sequence ID" value="KAK9236675.1"/>
    <property type="molecule type" value="Genomic_DNA"/>
</dbReference>
<dbReference type="Proteomes" id="UP001433508">
    <property type="component" value="Unassembled WGS sequence"/>
</dbReference>
<reference evidence="2" key="1">
    <citation type="journal article" date="2024" name="Front. Bioeng. Biotechnol.">
        <title>Genome-scale model development and genomic sequencing of the oleaginous clade Lipomyces.</title>
        <authorList>
            <person name="Czajka J.J."/>
            <person name="Han Y."/>
            <person name="Kim J."/>
            <person name="Mondo S.J."/>
            <person name="Hofstad B.A."/>
            <person name="Robles A."/>
            <person name="Haridas S."/>
            <person name="Riley R."/>
            <person name="LaButti K."/>
            <person name="Pangilinan J."/>
            <person name="Andreopoulos W."/>
            <person name="Lipzen A."/>
            <person name="Yan J."/>
            <person name="Wang M."/>
            <person name="Ng V."/>
            <person name="Grigoriev I.V."/>
            <person name="Spatafora J.W."/>
            <person name="Magnuson J.K."/>
            <person name="Baker S.E."/>
            <person name="Pomraning K.R."/>
        </authorList>
    </citation>
    <scope>NUCLEOTIDE SEQUENCE [LARGE SCALE GENOMIC DNA]</scope>
    <source>
        <strain evidence="2">CBS 7786</strain>
    </source>
</reference>
<evidence type="ECO:0000313" key="1">
    <source>
        <dbReference type="EMBL" id="KAK9236675.1"/>
    </source>
</evidence>
<organism evidence="1 2">
    <name type="scientific">Lipomyces kononenkoae</name>
    <name type="common">Yeast</name>
    <dbReference type="NCBI Taxonomy" id="34357"/>
    <lineage>
        <taxon>Eukaryota</taxon>
        <taxon>Fungi</taxon>
        <taxon>Dikarya</taxon>
        <taxon>Ascomycota</taxon>
        <taxon>Saccharomycotina</taxon>
        <taxon>Lipomycetes</taxon>
        <taxon>Lipomycetales</taxon>
        <taxon>Lipomycetaceae</taxon>
        <taxon>Lipomyces</taxon>
    </lineage>
</organism>
<proteinExistence type="predicted"/>
<protein>
    <submittedName>
        <fullName evidence="1">Uncharacterized protein</fullName>
    </submittedName>
</protein>